<keyword evidence="5" id="KW-0378">Hydrolase</keyword>
<dbReference type="EMBL" id="BARW01002906">
    <property type="protein sequence ID" value="GAI61245.1"/>
    <property type="molecule type" value="Genomic_DNA"/>
</dbReference>
<keyword evidence="4" id="KW-0547">Nucleotide-binding</keyword>
<evidence type="ECO:0000256" key="3">
    <source>
        <dbReference type="ARBA" id="ARBA00022723"/>
    </source>
</evidence>
<keyword evidence="3" id="KW-0479">Metal-binding</keyword>
<comment type="similarity">
    <text evidence="1">Belongs to the SIMIBI class G3E GTPase family. HypB/HupM subfamily.</text>
</comment>
<dbReference type="PIRSF" id="PIRSF005624">
    <property type="entry name" value="Ni-bind_GTPase"/>
    <property type="match status" value="1"/>
</dbReference>
<dbReference type="NCBIfam" id="TIGR00073">
    <property type="entry name" value="hypB"/>
    <property type="match status" value="1"/>
</dbReference>
<comment type="caution">
    <text evidence="9">The sequence shown here is derived from an EMBL/GenBank/DDBJ whole genome shotgun (WGS) entry which is preliminary data.</text>
</comment>
<evidence type="ECO:0000256" key="4">
    <source>
        <dbReference type="ARBA" id="ARBA00022741"/>
    </source>
</evidence>
<evidence type="ECO:0000256" key="1">
    <source>
        <dbReference type="ARBA" id="ARBA00006211"/>
    </source>
</evidence>
<name>X1RDL4_9ZZZZ</name>
<dbReference type="PANTHER" id="PTHR30134:SF2">
    <property type="entry name" value="HYDROGENASE MATURATION FACTOR HYPB"/>
    <property type="match status" value="1"/>
</dbReference>
<evidence type="ECO:0000256" key="7">
    <source>
        <dbReference type="ARBA" id="ARBA00023134"/>
    </source>
</evidence>
<dbReference type="GO" id="GO:0016151">
    <property type="term" value="F:nickel cation binding"/>
    <property type="evidence" value="ECO:0007669"/>
    <property type="project" value="InterPro"/>
</dbReference>
<evidence type="ECO:0000256" key="5">
    <source>
        <dbReference type="ARBA" id="ARBA00022801"/>
    </source>
</evidence>
<proteinExistence type="inferred from homology"/>
<protein>
    <recommendedName>
        <fullName evidence="8">CobW/HypB/UreG nucleotide-binding domain-containing protein</fullName>
    </recommendedName>
</protein>
<gene>
    <name evidence="9" type="ORF">S12H4_07760</name>
</gene>
<dbReference type="CDD" id="cd05390">
    <property type="entry name" value="HypB"/>
    <property type="match status" value="1"/>
</dbReference>
<sequence length="218" mass="23853">MEIKVLKDILSANEQIAERNRQLLDSKGVFAVNLMSSPGAGKTSLILETIKRLKGKTRIGVIEGDVSSSLDAETIGKESIPVIQINTGGTCHLDANMLSGALSNLPLQDIQILFIENVGNLICPAGFALGEHKKVLVSSIPEGDDKPFKYPLMFHNADAVLINKIDLLLYLKFDTQGFSQAVRGINEKVEIFQISCATGQGIQEWVSWLLTQMSRRQS</sequence>
<dbReference type="GO" id="GO:0008270">
    <property type="term" value="F:zinc ion binding"/>
    <property type="evidence" value="ECO:0007669"/>
    <property type="project" value="TreeGrafter"/>
</dbReference>
<dbReference type="InterPro" id="IPR003495">
    <property type="entry name" value="CobW/HypB/UreG_nucleotide-bd"/>
</dbReference>
<keyword evidence="7" id="KW-0342">GTP-binding</keyword>
<dbReference type="InterPro" id="IPR027417">
    <property type="entry name" value="P-loop_NTPase"/>
</dbReference>
<evidence type="ECO:0000256" key="6">
    <source>
        <dbReference type="ARBA" id="ARBA00022833"/>
    </source>
</evidence>
<dbReference type="Gene3D" id="3.40.50.300">
    <property type="entry name" value="P-loop containing nucleotide triphosphate hydrolases"/>
    <property type="match status" value="1"/>
</dbReference>
<dbReference type="AlphaFoldDB" id="X1RDL4"/>
<accession>X1RDL4</accession>
<organism evidence="9">
    <name type="scientific">marine sediment metagenome</name>
    <dbReference type="NCBI Taxonomy" id="412755"/>
    <lineage>
        <taxon>unclassified sequences</taxon>
        <taxon>metagenomes</taxon>
        <taxon>ecological metagenomes</taxon>
    </lineage>
</organism>
<dbReference type="PANTHER" id="PTHR30134">
    <property type="entry name" value="HYDROGENASE PROTEIN ASSEMBLY PROTEIN, NICKEL CHAPERONE"/>
    <property type="match status" value="1"/>
</dbReference>
<evidence type="ECO:0000259" key="8">
    <source>
        <dbReference type="Pfam" id="PF02492"/>
    </source>
</evidence>
<keyword evidence="2" id="KW-0533">Nickel</keyword>
<dbReference type="GO" id="GO:0003924">
    <property type="term" value="F:GTPase activity"/>
    <property type="evidence" value="ECO:0007669"/>
    <property type="project" value="InterPro"/>
</dbReference>
<evidence type="ECO:0000256" key="2">
    <source>
        <dbReference type="ARBA" id="ARBA00022596"/>
    </source>
</evidence>
<reference evidence="9" key="1">
    <citation type="journal article" date="2014" name="Front. Microbiol.">
        <title>High frequency of phylogenetically diverse reductive dehalogenase-homologous genes in deep subseafloor sedimentary metagenomes.</title>
        <authorList>
            <person name="Kawai M."/>
            <person name="Futagami T."/>
            <person name="Toyoda A."/>
            <person name="Takaki Y."/>
            <person name="Nishi S."/>
            <person name="Hori S."/>
            <person name="Arai W."/>
            <person name="Tsubouchi T."/>
            <person name="Morono Y."/>
            <person name="Uchiyama I."/>
            <person name="Ito T."/>
            <person name="Fujiyama A."/>
            <person name="Inagaki F."/>
            <person name="Takami H."/>
        </authorList>
    </citation>
    <scope>NUCLEOTIDE SEQUENCE</scope>
    <source>
        <strain evidence="9">Expedition CK06-06</strain>
    </source>
</reference>
<evidence type="ECO:0000313" key="9">
    <source>
        <dbReference type="EMBL" id="GAI61245.1"/>
    </source>
</evidence>
<dbReference type="GO" id="GO:0051604">
    <property type="term" value="P:protein maturation"/>
    <property type="evidence" value="ECO:0007669"/>
    <property type="project" value="InterPro"/>
</dbReference>
<feature type="domain" description="CobW/HypB/UreG nucleotide-binding" evidence="8">
    <location>
        <begin position="32"/>
        <end position="192"/>
    </location>
</feature>
<dbReference type="Pfam" id="PF02492">
    <property type="entry name" value="cobW"/>
    <property type="match status" value="1"/>
</dbReference>
<keyword evidence="6" id="KW-0862">Zinc</keyword>
<dbReference type="InterPro" id="IPR004392">
    <property type="entry name" value="Hyd_mat_HypB"/>
</dbReference>
<dbReference type="GO" id="GO:0005525">
    <property type="term" value="F:GTP binding"/>
    <property type="evidence" value="ECO:0007669"/>
    <property type="project" value="UniProtKB-KW"/>
</dbReference>
<dbReference type="SUPFAM" id="SSF52540">
    <property type="entry name" value="P-loop containing nucleoside triphosphate hydrolases"/>
    <property type="match status" value="1"/>
</dbReference>